<name>A0AAV9KWV9_9SOLN</name>
<dbReference type="AlphaFoldDB" id="A0AAV9KWV9"/>
<accession>A0AAV9KWV9</accession>
<keyword evidence="3" id="KW-1185">Reference proteome</keyword>
<reference evidence="2 3" key="1">
    <citation type="submission" date="2023-10" db="EMBL/GenBank/DDBJ databases">
        <title>Genome-Wide Identification Analysis in wild type Solanum Pinnatisectum Reveals Some Genes Defensing Phytophthora Infestans.</title>
        <authorList>
            <person name="Sun C."/>
        </authorList>
    </citation>
    <scope>NUCLEOTIDE SEQUENCE [LARGE SCALE GENOMIC DNA]</scope>
    <source>
        <strain evidence="2">LQN</strain>
        <tissue evidence="2">Leaf</tissue>
    </source>
</reference>
<feature type="compositionally biased region" description="Basic and acidic residues" evidence="1">
    <location>
        <begin position="1"/>
        <end position="15"/>
    </location>
</feature>
<dbReference type="PANTHER" id="PTHR33233">
    <property type="entry name" value="ENDONUCLEASE/EXONUCLEASE/PHOSPHATASE"/>
    <property type="match status" value="1"/>
</dbReference>
<comment type="caution">
    <text evidence="2">The sequence shown here is derived from an EMBL/GenBank/DDBJ whole genome shotgun (WGS) entry which is preliminary data.</text>
</comment>
<organism evidence="2 3">
    <name type="scientific">Solanum pinnatisectum</name>
    <name type="common">tansyleaf nightshade</name>
    <dbReference type="NCBI Taxonomy" id="50273"/>
    <lineage>
        <taxon>Eukaryota</taxon>
        <taxon>Viridiplantae</taxon>
        <taxon>Streptophyta</taxon>
        <taxon>Embryophyta</taxon>
        <taxon>Tracheophyta</taxon>
        <taxon>Spermatophyta</taxon>
        <taxon>Magnoliopsida</taxon>
        <taxon>eudicotyledons</taxon>
        <taxon>Gunneridae</taxon>
        <taxon>Pentapetalae</taxon>
        <taxon>asterids</taxon>
        <taxon>lamiids</taxon>
        <taxon>Solanales</taxon>
        <taxon>Solanaceae</taxon>
        <taxon>Solanoideae</taxon>
        <taxon>Solaneae</taxon>
        <taxon>Solanum</taxon>
    </lineage>
</organism>
<evidence type="ECO:0000256" key="1">
    <source>
        <dbReference type="SAM" id="MobiDB-lite"/>
    </source>
</evidence>
<sequence length="175" mass="20263">MTKSEERKTHEDREIQSSSTTTESTQGNNKVLMELFLGKEGKEEKTEQKKWLNYVAPTVRNGEKIMELFKEEVELETMRCKHALILYVVGIDPMIATIERYNAAQWNYIAKPKTKWQQKRGEQQGEPSKTSENSGLVEIEEEVVSPRQERVNQHEGQGIRNVQEGRQQEGKQLQA</sequence>
<evidence type="ECO:0000313" key="2">
    <source>
        <dbReference type="EMBL" id="KAK4717749.1"/>
    </source>
</evidence>
<protein>
    <submittedName>
        <fullName evidence="2">Uncharacterized protein</fullName>
    </submittedName>
</protein>
<feature type="region of interest" description="Disordered" evidence="1">
    <location>
        <begin position="1"/>
        <end position="30"/>
    </location>
</feature>
<dbReference type="Proteomes" id="UP001311915">
    <property type="component" value="Unassembled WGS sequence"/>
</dbReference>
<dbReference type="EMBL" id="JAWPEI010000008">
    <property type="protein sequence ID" value="KAK4717749.1"/>
    <property type="molecule type" value="Genomic_DNA"/>
</dbReference>
<proteinExistence type="predicted"/>
<feature type="region of interest" description="Disordered" evidence="1">
    <location>
        <begin position="115"/>
        <end position="175"/>
    </location>
</feature>
<feature type="compositionally biased region" description="Polar residues" evidence="1">
    <location>
        <begin position="125"/>
        <end position="134"/>
    </location>
</feature>
<evidence type="ECO:0000313" key="3">
    <source>
        <dbReference type="Proteomes" id="UP001311915"/>
    </source>
</evidence>
<dbReference type="PANTHER" id="PTHR33233:SF17">
    <property type="entry name" value="DUF4283 DOMAIN-CONTAINING PROTEIN"/>
    <property type="match status" value="1"/>
</dbReference>
<gene>
    <name evidence="2" type="ORF">R3W88_016087</name>
</gene>